<dbReference type="InterPro" id="IPR050638">
    <property type="entry name" value="AA-Vitamin_Transporters"/>
</dbReference>
<dbReference type="InterPro" id="IPR037185">
    <property type="entry name" value="EmrE-like"/>
</dbReference>
<feature type="transmembrane region" description="Helical" evidence="6">
    <location>
        <begin position="12"/>
        <end position="33"/>
    </location>
</feature>
<dbReference type="GO" id="GO:0016020">
    <property type="term" value="C:membrane"/>
    <property type="evidence" value="ECO:0007669"/>
    <property type="project" value="UniProtKB-SubCell"/>
</dbReference>
<evidence type="ECO:0000256" key="2">
    <source>
        <dbReference type="ARBA" id="ARBA00007362"/>
    </source>
</evidence>
<dbReference type="OrthoDB" id="9810556at2"/>
<reference evidence="8 9" key="1">
    <citation type="submission" date="2016-10" db="EMBL/GenBank/DDBJ databases">
        <authorList>
            <person name="de Groot N.N."/>
        </authorList>
    </citation>
    <scope>NUCLEOTIDE SEQUENCE [LARGE SCALE GENOMIC DNA]</scope>
    <source>
        <strain evidence="8 9">DSM 25294</strain>
    </source>
</reference>
<accession>A0A1G8MYD7</accession>
<feature type="transmembrane region" description="Helical" evidence="6">
    <location>
        <begin position="196"/>
        <end position="215"/>
    </location>
</feature>
<dbReference type="InterPro" id="IPR000620">
    <property type="entry name" value="EamA_dom"/>
</dbReference>
<feature type="domain" description="EamA" evidence="7">
    <location>
        <begin position="166"/>
        <end position="297"/>
    </location>
</feature>
<feature type="transmembrane region" description="Helical" evidence="6">
    <location>
        <begin position="282"/>
        <end position="303"/>
    </location>
</feature>
<comment type="similarity">
    <text evidence="2">Belongs to the EamA transporter family.</text>
</comment>
<keyword evidence="5 6" id="KW-0472">Membrane</keyword>
<feature type="transmembrane region" description="Helical" evidence="6">
    <location>
        <begin position="45"/>
        <end position="66"/>
    </location>
</feature>
<protein>
    <submittedName>
        <fullName evidence="8">EamA-like transporter family protein</fullName>
    </submittedName>
</protein>
<dbReference type="AlphaFoldDB" id="A0A1G8MYD7"/>
<evidence type="ECO:0000256" key="1">
    <source>
        <dbReference type="ARBA" id="ARBA00004141"/>
    </source>
</evidence>
<dbReference type="Pfam" id="PF00892">
    <property type="entry name" value="EamA"/>
    <property type="match status" value="2"/>
</dbReference>
<evidence type="ECO:0000259" key="7">
    <source>
        <dbReference type="Pfam" id="PF00892"/>
    </source>
</evidence>
<dbReference type="EMBL" id="FNEK01000006">
    <property type="protein sequence ID" value="SDI72340.1"/>
    <property type="molecule type" value="Genomic_DNA"/>
</dbReference>
<dbReference type="Proteomes" id="UP000199382">
    <property type="component" value="Unassembled WGS sequence"/>
</dbReference>
<organism evidence="8 9">
    <name type="scientific">Aliiruegeria lutimaris</name>
    <dbReference type="NCBI Taxonomy" id="571298"/>
    <lineage>
        <taxon>Bacteria</taxon>
        <taxon>Pseudomonadati</taxon>
        <taxon>Pseudomonadota</taxon>
        <taxon>Alphaproteobacteria</taxon>
        <taxon>Rhodobacterales</taxon>
        <taxon>Roseobacteraceae</taxon>
        <taxon>Aliiruegeria</taxon>
    </lineage>
</organism>
<feature type="transmembrane region" description="Helical" evidence="6">
    <location>
        <begin position="78"/>
        <end position="100"/>
    </location>
</feature>
<evidence type="ECO:0000256" key="6">
    <source>
        <dbReference type="SAM" id="Phobius"/>
    </source>
</evidence>
<dbReference type="RefSeq" id="WP_093150522.1">
    <property type="nucleotide sequence ID" value="NZ_FNEK01000006.1"/>
</dbReference>
<evidence type="ECO:0000313" key="9">
    <source>
        <dbReference type="Proteomes" id="UP000199382"/>
    </source>
</evidence>
<feature type="transmembrane region" description="Helical" evidence="6">
    <location>
        <begin position="137"/>
        <end position="153"/>
    </location>
</feature>
<keyword evidence="4 6" id="KW-1133">Transmembrane helix</keyword>
<sequence>MSAPSPQNPGLTNWLLIISLGVIWGAAFMAMTVALEGFGYWTVAAWRLAIGAIALTAIGTAIGQGFGEITRTGGASGWVYAIVLGLESYALPFALLTWGLQHVPSAFAGVTMGMLPLLILPLVAVFSPEEGIGPRRIAGIGLGSVGLLILFGPSALESDGSRFELLGRLAVLLAAFCYAAGSVATRRAPKMPPLAFAAASLASGAILLLPIAIWIEGWPAAWPLRPTLALLYAALFPTALAAAVRIRVITTAGSLFMTLTNYMLPIWAVIFGIVLLDEDLPPQLFIALALILAGIAVSQSRAIQAAFGSRRG</sequence>
<evidence type="ECO:0000256" key="4">
    <source>
        <dbReference type="ARBA" id="ARBA00022989"/>
    </source>
</evidence>
<gene>
    <name evidence="8" type="ORF">SAMN04488026_100675</name>
</gene>
<keyword evidence="3 6" id="KW-0812">Transmembrane</keyword>
<comment type="subcellular location">
    <subcellularLocation>
        <location evidence="1">Membrane</location>
        <topology evidence="1">Multi-pass membrane protein</topology>
    </subcellularLocation>
</comment>
<dbReference type="PANTHER" id="PTHR32322">
    <property type="entry name" value="INNER MEMBRANE TRANSPORTER"/>
    <property type="match status" value="1"/>
</dbReference>
<dbReference type="PANTHER" id="PTHR32322:SF2">
    <property type="entry name" value="EAMA DOMAIN-CONTAINING PROTEIN"/>
    <property type="match status" value="1"/>
</dbReference>
<name>A0A1G8MYD7_9RHOB</name>
<dbReference type="STRING" id="571298.SAMN04488026_100675"/>
<dbReference type="SUPFAM" id="SSF103481">
    <property type="entry name" value="Multidrug resistance efflux transporter EmrE"/>
    <property type="match status" value="2"/>
</dbReference>
<keyword evidence="9" id="KW-1185">Reference proteome</keyword>
<feature type="domain" description="EamA" evidence="7">
    <location>
        <begin position="15"/>
        <end position="151"/>
    </location>
</feature>
<proteinExistence type="inferred from homology"/>
<feature type="transmembrane region" description="Helical" evidence="6">
    <location>
        <begin position="106"/>
        <end position="125"/>
    </location>
</feature>
<feature type="transmembrane region" description="Helical" evidence="6">
    <location>
        <begin position="227"/>
        <end position="248"/>
    </location>
</feature>
<evidence type="ECO:0000256" key="3">
    <source>
        <dbReference type="ARBA" id="ARBA00022692"/>
    </source>
</evidence>
<evidence type="ECO:0000256" key="5">
    <source>
        <dbReference type="ARBA" id="ARBA00023136"/>
    </source>
</evidence>
<feature type="transmembrane region" description="Helical" evidence="6">
    <location>
        <begin position="255"/>
        <end position="276"/>
    </location>
</feature>
<feature type="transmembrane region" description="Helical" evidence="6">
    <location>
        <begin position="165"/>
        <end position="184"/>
    </location>
</feature>
<evidence type="ECO:0000313" key="8">
    <source>
        <dbReference type="EMBL" id="SDI72340.1"/>
    </source>
</evidence>